<evidence type="ECO:0000313" key="6">
    <source>
        <dbReference type="Proteomes" id="UP000460626"/>
    </source>
</evidence>
<dbReference type="InterPro" id="IPR036873">
    <property type="entry name" value="Rhodanese-like_dom_sf"/>
</dbReference>
<feature type="domain" description="Rhodanese" evidence="4">
    <location>
        <begin position="161"/>
        <end position="274"/>
    </location>
</feature>
<reference evidence="5 6" key="1">
    <citation type="submission" date="2019-12" db="EMBL/GenBank/DDBJ databases">
        <title>Genomic-based taxomic classification of the family Erythrobacteraceae.</title>
        <authorList>
            <person name="Xu L."/>
        </authorList>
    </citation>
    <scope>NUCLEOTIDE SEQUENCE [LARGE SCALE GENOMIC DNA]</scope>
    <source>
        <strain evidence="5 6">RC4-10-4</strain>
    </source>
</reference>
<feature type="domain" description="Rhodanese" evidence="4">
    <location>
        <begin position="15"/>
        <end position="131"/>
    </location>
</feature>
<name>A0A844ZZ39_9SPHN</name>
<keyword evidence="2" id="KW-0677">Repeat</keyword>
<dbReference type="InterPro" id="IPR001307">
    <property type="entry name" value="Thiosulphate_STrfase_CS"/>
</dbReference>
<dbReference type="Gene3D" id="3.40.250.10">
    <property type="entry name" value="Rhodanese-like domain"/>
    <property type="match status" value="2"/>
</dbReference>
<dbReference type="PANTHER" id="PTHR11364">
    <property type="entry name" value="THIOSULFATE SULFERTANSFERASE"/>
    <property type="match status" value="1"/>
</dbReference>
<sequence>MESLVSTQWLADALGSPGLVVLDASAHLPAAGRDAAGEFAAAHIPGARFLDLKTLTDPDNPVPAAPPTRAQFAARMAALGVTGQQRVVLYDDSAMRTAARAWFLLRLFGVEAAVLDGGMARWRAEGRPTQHGAVEVEASPFASRGGTGTIRFKTEMLANIDSRAEQVVDARDAPRFRGDEPDIRPNMPSGHIPNSRNLPFGEVLNADGTFKDEAGIRAAFAGAGIDLDRPVVATCGSGVTASVLLFALHLIGKDAALYDGSWSDWGADPAMPVATGPAA</sequence>
<evidence type="ECO:0000313" key="5">
    <source>
        <dbReference type="EMBL" id="MXO92510.1"/>
    </source>
</evidence>
<keyword evidence="6" id="KW-1185">Reference proteome</keyword>
<accession>A0A844ZZ39</accession>
<dbReference type="Pfam" id="PF00581">
    <property type="entry name" value="Rhodanese"/>
    <property type="match status" value="2"/>
</dbReference>
<protein>
    <submittedName>
        <fullName evidence="5">Sulfurtransferase</fullName>
    </submittedName>
</protein>
<dbReference type="SMART" id="SM00450">
    <property type="entry name" value="RHOD"/>
    <property type="match status" value="2"/>
</dbReference>
<keyword evidence="1 5" id="KW-0808">Transferase</keyword>
<dbReference type="PROSITE" id="PS00380">
    <property type="entry name" value="RHODANESE_1"/>
    <property type="match status" value="1"/>
</dbReference>
<dbReference type="AlphaFoldDB" id="A0A844ZZ39"/>
<dbReference type="CDD" id="cd01449">
    <property type="entry name" value="TST_Repeat_2"/>
    <property type="match status" value="1"/>
</dbReference>
<dbReference type="Proteomes" id="UP000460626">
    <property type="component" value="Unassembled WGS sequence"/>
</dbReference>
<organism evidence="5 6">
    <name type="scientific">Aurantiacibacter arachoides</name>
    <dbReference type="NCBI Taxonomy" id="1850444"/>
    <lineage>
        <taxon>Bacteria</taxon>
        <taxon>Pseudomonadati</taxon>
        <taxon>Pseudomonadota</taxon>
        <taxon>Alphaproteobacteria</taxon>
        <taxon>Sphingomonadales</taxon>
        <taxon>Erythrobacteraceae</taxon>
        <taxon>Aurantiacibacter</taxon>
    </lineage>
</organism>
<dbReference type="FunFam" id="3.40.250.10:FF:000001">
    <property type="entry name" value="Sulfurtransferase"/>
    <property type="match status" value="1"/>
</dbReference>
<feature type="region of interest" description="Disordered" evidence="3">
    <location>
        <begin position="175"/>
        <end position="196"/>
    </location>
</feature>
<dbReference type="CDD" id="cd01448">
    <property type="entry name" value="TST_Repeat_1"/>
    <property type="match status" value="1"/>
</dbReference>
<gene>
    <name evidence="5" type="ORF">GRI62_02675</name>
</gene>
<evidence type="ECO:0000256" key="2">
    <source>
        <dbReference type="ARBA" id="ARBA00022737"/>
    </source>
</evidence>
<evidence type="ECO:0000256" key="3">
    <source>
        <dbReference type="SAM" id="MobiDB-lite"/>
    </source>
</evidence>
<dbReference type="RefSeq" id="WP_131451883.1">
    <property type="nucleotide sequence ID" value="NZ_BMJK01000001.1"/>
</dbReference>
<dbReference type="PROSITE" id="PS50206">
    <property type="entry name" value="RHODANESE_3"/>
    <property type="match status" value="2"/>
</dbReference>
<dbReference type="InterPro" id="IPR045078">
    <property type="entry name" value="TST/MPST-like"/>
</dbReference>
<evidence type="ECO:0000256" key="1">
    <source>
        <dbReference type="ARBA" id="ARBA00022679"/>
    </source>
</evidence>
<evidence type="ECO:0000259" key="4">
    <source>
        <dbReference type="PROSITE" id="PS50206"/>
    </source>
</evidence>
<dbReference type="SUPFAM" id="SSF52821">
    <property type="entry name" value="Rhodanese/Cell cycle control phosphatase"/>
    <property type="match status" value="2"/>
</dbReference>
<dbReference type="InterPro" id="IPR001763">
    <property type="entry name" value="Rhodanese-like_dom"/>
</dbReference>
<proteinExistence type="predicted"/>
<comment type="caution">
    <text evidence="5">The sequence shown here is derived from an EMBL/GenBank/DDBJ whole genome shotgun (WGS) entry which is preliminary data.</text>
</comment>
<dbReference type="EMBL" id="WTYH01000001">
    <property type="protein sequence ID" value="MXO92510.1"/>
    <property type="molecule type" value="Genomic_DNA"/>
</dbReference>
<dbReference type="OrthoDB" id="9781034at2"/>
<dbReference type="GO" id="GO:0004792">
    <property type="term" value="F:thiosulfate-cyanide sulfurtransferase activity"/>
    <property type="evidence" value="ECO:0007669"/>
    <property type="project" value="InterPro"/>
</dbReference>
<dbReference type="PANTHER" id="PTHR11364:SF27">
    <property type="entry name" value="SULFURTRANSFERASE"/>
    <property type="match status" value="1"/>
</dbReference>